<dbReference type="InterPro" id="IPR050373">
    <property type="entry name" value="Fibrinogen_C-term_domain"/>
</dbReference>
<evidence type="ECO:0000313" key="2">
    <source>
        <dbReference type="Ensembl" id="ENSPLAP00000025549.1"/>
    </source>
</evidence>
<dbReference type="SMART" id="SM00186">
    <property type="entry name" value="FBG"/>
    <property type="match status" value="1"/>
</dbReference>
<dbReference type="SUPFAM" id="SSF56496">
    <property type="entry name" value="Fibrinogen C-terminal domain-like"/>
    <property type="match status" value="1"/>
</dbReference>
<dbReference type="InterPro" id="IPR002181">
    <property type="entry name" value="Fibrinogen_a/b/g_C_dom"/>
</dbReference>
<sequence>MIFSVSANTKPQISVLVLKVYCEMRQTDGWIVIQRRSGGVVSFDRGWAQYRHGFGSLTYDHWLGLEKMRMLTKDTTKVWTLRVDLWDHGGGHAFAEYRDFRIGDEGTAYRLHVGTYSGDAGDAIRVAYPGIDQNGTGFSAFDRDNCSPCIQGDIAFDSCTDNHGSGWWYSSCGESKSKEQVLTGWAVGFKLTLFWKGKVLQFICKTNG</sequence>
<dbReference type="PANTHER" id="PTHR19143">
    <property type="entry name" value="FIBRINOGEN/TENASCIN/ANGIOPOEITIN"/>
    <property type="match status" value="1"/>
</dbReference>
<dbReference type="Pfam" id="PF00147">
    <property type="entry name" value="Fibrinogen_C"/>
    <property type="match status" value="1"/>
</dbReference>
<dbReference type="Ensembl" id="ENSPLAT00000000546.1">
    <property type="protein sequence ID" value="ENSPLAP00000025549.1"/>
    <property type="gene ID" value="ENSPLAG00000012642.1"/>
</dbReference>
<name>A0A3B3VL54_9TELE</name>
<protein>
    <recommendedName>
        <fullName evidence="1">Fibrinogen C-terminal domain-containing protein</fullName>
    </recommendedName>
</protein>
<feature type="domain" description="Fibrinogen C-terminal" evidence="1">
    <location>
        <begin position="1"/>
        <end position="175"/>
    </location>
</feature>
<dbReference type="Gene3D" id="3.90.215.10">
    <property type="entry name" value="Gamma Fibrinogen, chain A, domain 1"/>
    <property type="match status" value="1"/>
</dbReference>
<dbReference type="PANTHER" id="PTHR19143:SF263">
    <property type="entry name" value="FIBRINOGEN-LIKE PROTEIN 1"/>
    <property type="match status" value="1"/>
</dbReference>
<accession>A0A3B3VL54</accession>
<dbReference type="GO" id="GO:0050776">
    <property type="term" value="P:regulation of immune response"/>
    <property type="evidence" value="ECO:0007669"/>
    <property type="project" value="TreeGrafter"/>
</dbReference>
<dbReference type="PROSITE" id="PS51406">
    <property type="entry name" value="FIBRINOGEN_C_2"/>
    <property type="match status" value="1"/>
</dbReference>
<dbReference type="GO" id="GO:0005615">
    <property type="term" value="C:extracellular space"/>
    <property type="evidence" value="ECO:0007669"/>
    <property type="project" value="TreeGrafter"/>
</dbReference>
<reference evidence="2" key="2">
    <citation type="submission" date="2025-09" db="UniProtKB">
        <authorList>
            <consortium name="Ensembl"/>
        </authorList>
    </citation>
    <scope>IDENTIFICATION</scope>
</reference>
<evidence type="ECO:0000313" key="3">
    <source>
        <dbReference type="Proteomes" id="UP000261500"/>
    </source>
</evidence>
<dbReference type="AlphaFoldDB" id="A0A3B3VL54"/>
<dbReference type="GO" id="GO:0050868">
    <property type="term" value="P:negative regulation of T cell activation"/>
    <property type="evidence" value="ECO:0007669"/>
    <property type="project" value="TreeGrafter"/>
</dbReference>
<organism evidence="2 3">
    <name type="scientific">Poecilia latipinna</name>
    <name type="common">sailfin molly</name>
    <dbReference type="NCBI Taxonomy" id="48699"/>
    <lineage>
        <taxon>Eukaryota</taxon>
        <taxon>Metazoa</taxon>
        <taxon>Chordata</taxon>
        <taxon>Craniata</taxon>
        <taxon>Vertebrata</taxon>
        <taxon>Euteleostomi</taxon>
        <taxon>Actinopterygii</taxon>
        <taxon>Neopterygii</taxon>
        <taxon>Teleostei</taxon>
        <taxon>Neoteleostei</taxon>
        <taxon>Acanthomorphata</taxon>
        <taxon>Ovalentaria</taxon>
        <taxon>Atherinomorphae</taxon>
        <taxon>Cyprinodontiformes</taxon>
        <taxon>Poeciliidae</taxon>
        <taxon>Poeciliinae</taxon>
        <taxon>Poecilia</taxon>
    </lineage>
</organism>
<dbReference type="InterPro" id="IPR036056">
    <property type="entry name" value="Fibrinogen-like_C"/>
</dbReference>
<reference evidence="2" key="1">
    <citation type="submission" date="2025-08" db="UniProtKB">
        <authorList>
            <consortium name="Ensembl"/>
        </authorList>
    </citation>
    <scope>IDENTIFICATION</scope>
</reference>
<dbReference type="Proteomes" id="UP000261500">
    <property type="component" value="Unplaced"/>
</dbReference>
<dbReference type="GeneTree" id="ENSGT00940000163551"/>
<keyword evidence="3" id="KW-1185">Reference proteome</keyword>
<dbReference type="STRING" id="48699.ENSPLAP00000025549"/>
<proteinExistence type="predicted"/>
<dbReference type="Gene3D" id="4.10.530.10">
    <property type="entry name" value="Gamma-fibrinogen Carboxyl Terminal Fragment, domain 2"/>
    <property type="match status" value="1"/>
</dbReference>
<evidence type="ECO:0000259" key="1">
    <source>
        <dbReference type="PROSITE" id="PS51406"/>
    </source>
</evidence>
<dbReference type="InterPro" id="IPR014716">
    <property type="entry name" value="Fibrinogen_a/b/g_C_1"/>
</dbReference>